<sequence length="131" mass="13645">MSGEEPKIAGFIEGVVGVTAPTTTELVVGTALGAKVLAEATSGDKIGLWEVSPIVIGGEVDERIIAFEFRVGDELVCKTGSVDVTPKTKAGNEVGVFVIISIEFSELVSTICLDGEVVNEAENFVVFDVVA</sequence>
<protein>
    <submittedName>
        <fullName evidence="1">Uncharacterized protein</fullName>
    </submittedName>
</protein>
<proteinExistence type="predicted"/>
<dbReference type="EMBL" id="GAKP01005385">
    <property type="protein sequence ID" value="JAC53567.1"/>
    <property type="molecule type" value="Transcribed_RNA"/>
</dbReference>
<dbReference type="AlphaFoldDB" id="A0A034WGW9"/>
<name>A0A034WGW9_BACDO</name>
<evidence type="ECO:0000313" key="1">
    <source>
        <dbReference type="EMBL" id="JAC53567.1"/>
    </source>
</evidence>
<organism evidence="1">
    <name type="scientific">Bactrocera dorsalis</name>
    <name type="common">Oriental fruit fly</name>
    <name type="synonym">Dacus dorsalis</name>
    <dbReference type="NCBI Taxonomy" id="27457"/>
    <lineage>
        <taxon>Eukaryota</taxon>
        <taxon>Metazoa</taxon>
        <taxon>Ecdysozoa</taxon>
        <taxon>Arthropoda</taxon>
        <taxon>Hexapoda</taxon>
        <taxon>Insecta</taxon>
        <taxon>Pterygota</taxon>
        <taxon>Neoptera</taxon>
        <taxon>Endopterygota</taxon>
        <taxon>Diptera</taxon>
        <taxon>Brachycera</taxon>
        <taxon>Muscomorpha</taxon>
        <taxon>Tephritoidea</taxon>
        <taxon>Tephritidae</taxon>
        <taxon>Bactrocera</taxon>
        <taxon>Bactrocera</taxon>
    </lineage>
</organism>
<feature type="non-terminal residue" evidence="1">
    <location>
        <position position="131"/>
    </location>
</feature>
<accession>A0A034WGW9</accession>
<reference evidence="1" key="1">
    <citation type="journal article" date="2014" name="BMC Genomics">
        <title>Characterizing the developmental transcriptome of the oriental fruit fly, Bactrocera dorsalis (Diptera: Tephritidae) through comparative genomic analysis with Drosophila melanogaster utilizing modENCODE datasets.</title>
        <authorList>
            <person name="Geib S.M."/>
            <person name="Calla B."/>
            <person name="Hall B."/>
            <person name="Hou S."/>
            <person name="Manoukis N.C."/>
        </authorList>
    </citation>
    <scope>NUCLEOTIDE SEQUENCE</scope>
    <source>
        <strain evidence="1">Punador</strain>
    </source>
</reference>